<dbReference type="EMBL" id="FRFE01000001">
    <property type="protein sequence ID" value="SHO43084.1"/>
    <property type="molecule type" value="Genomic_DNA"/>
</dbReference>
<gene>
    <name evidence="1" type="ORF">SAMN02745220_00285</name>
</gene>
<dbReference type="Gene3D" id="3.40.190.10">
    <property type="entry name" value="Periplasmic binding protein-like II"/>
    <property type="match status" value="2"/>
</dbReference>
<accession>A0A1M7XWF1</accession>
<protein>
    <submittedName>
        <fullName evidence="1">Uncharacterized protein</fullName>
    </submittedName>
</protein>
<dbReference type="STRING" id="1121416.SAMN02745220_00285"/>
<dbReference type="NCBIfam" id="TIGR02285">
    <property type="entry name" value="TIGR02285 family protein"/>
    <property type="match status" value="1"/>
</dbReference>
<evidence type="ECO:0000313" key="1">
    <source>
        <dbReference type="EMBL" id="SHO43084.1"/>
    </source>
</evidence>
<keyword evidence="2" id="KW-1185">Reference proteome</keyword>
<reference evidence="1 2" key="1">
    <citation type="submission" date="2016-12" db="EMBL/GenBank/DDBJ databases">
        <authorList>
            <person name="Song W.-J."/>
            <person name="Kurnit D.M."/>
        </authorList>
    </citation>
    <scope>NUCLEOTIDE SEQUENCE [LARGE SCALE GENOMIC DNA]</scope>
    <source>
        <strain evidence="1 2">DSM 18488</strain>
    </source>
</reference>
<dbReference type="Proteomes" id="UP000184603">
    <property type="component" value="Unassembled WGS sequence"/>
</dbReference>
<dbReference type="OrthoDB" id="9150746at2"/>
<dbReference type="SUPFAM" id="SSF53850">
    <property type="entry name" value="Periplasmic binding protein-like II"/>
    <property type="match status" value="1"/>
</dbReference>
<organism evidence="1 2">
    <name type="scientific">Desulfopila aestuarii DSM 18488</name>
    <dbReference type="NCBI Taxonomy" id="1121416"/>
    <lineage>
        <taxon>Bacteria</taxon>
        <taxon>Pseudomonadati</taxon>
        <taxon>Thermodesulfobacteriota</taxon>
        <taxon>Desulfobulbia</taxon>
        <taxon>Desulfobulbales</taxon>
        <taxon>Desulfocapsaceae</taxon>
        <taxon>Desulfopila</taxon>
    </lineage>
</organism>
<dbReference type="InterPro" id="IPR011972">
    <property type="entry name" value="CHP02285"/>
</dbReference>
<proteinExistence type="predicted"/>
<evidence type="ECO:0000313" key="2">
    <source>
        <dbReference type="Proteomes" id="UP000184603"/>
    </source>
</evidence>
<dbReference type="AlphaFoldDB" id="A0A1M7XWF1"/>
<name>A0A1M7XWF1_9BACT</name>
<sequence length="293" mass="33711">MSGQRHYGNALFLLLFTCGLLLPSQATAKEKLYWLEAVAPPFFIHEGPLAGQGYEDLITDILEEKMPQFEHVHMQATISRHYQQWKQGENACSLAMYKTPERDEFVYFSKASVFTLPPVLIIQKDRFEDFGGQKVVRLADLLKEGKMVIGRSKNRSYGPGFDKSLNDYGNDKNIYAYEGPELTLNLFKMLLAGRVDALPGLPEEAMYLAETMGFRDKIMTISVSENLEDRESMLTYVACSKTDWGKNTIETINTILTQERPTERYRAAYERWLDPSSVGEYRKMYKEIFLQQD</sequence>
<dbReference type="RefSeq" id="WP_073611637.1">
    <property type="nucleotide sequence ID" value="NZ_FRFE01000001.1"/>
</dbReference>